<dbReference type="EMBL" id="JABFUD020000020">
    <property type="protein sequence ID" value="KAI5064268.1"/>
    <property type="molecule type" value="Genomic_DNA"/>
</dbReference>
<evidence type="ECO:0000313" key="3">
    <source>
        <dbReference type="Proteomes" id="UP000886520"/>
    </source>
</evidence>
<keyword evidence="3" id="KW-1185">Reference proteome</keyword>
<evidence type="ECO:0000256" key="1">
    <source>
        <dbReference type="SAM" id="MobiDB-lite"/>
    </source>
</evidence>
<feature type="region of interest" description="Disordered" evidence="1">
    <location>
        <begin position="1"/>
        <end position="32"/>
    </location>
</feature>
<dbReference type="Proteomes" id="UP000886520">
    <property type="component" value="Chromosome 20"/>
</dbReference>
<accession>A0A9D4Z6K7</accession>
<proteinExistence type="predicted"/>
<evidence type="ECO:0000313" key="2">
    <source>
        <dbReference type="EMBL" id="KAI5064268.1"/>
    </source>
</evidence>
<protein>
    <submittedName>
        <fullName evidence="2">Uncharacterized protein</fullName>
    </submittedName>
</protein>
<gene>
    <name evidence="2" type="ORF">GOP47_0020938</name>
</gene>
<sequence>METKAERRGQGALQPALQDNDDEPPVAKFGLPASFDTRETRHWLAMTRYPCCGSTGQDSIGDSHNAPIDLCTPPAFESHEQPIDLCTPTLGKPHIISRDSAMTKSMLISNGKIIVPGANNDAIERCSPAQGGAIGSLQTRKVIASRIPKTLRRSARQKVEGQ</sequence>
<reference evidence="2" key="1">
    <citation type="submission" date="2021-01" db="EMBL/GenBank/DDBJ databases">
        <title>Adiantum capillus-veneris genome.</title>
        <authorList>
            <person name="Fang Y."/>
            <person name="Liao Q."/>
        </authorList>
    </citation>
    <scope>NUCLEOTIDE SEQUENCE</scope>
    <source>
        <strain evidence="2">H3</strain>
        <tissue evidence="2">Leaf</tissue>
    </source>
</reference>
<dbReference type="AlphaFoldDB" id="A0A9D4Z6K7"/>
<comment type="caution">
    <text evidence="2">The sequence shown here is derived from an EMBL/GenBank/DDBJ whole genome shotgun (WGS) entry which is preliminary data.</text>
</comment>
<organism evidence="2 3">
    <name type="scientific">Adiantum capillus-veneris</name>
    <name type="common">Maidenhair fern</name>
    <dbReference type="NCBI Taxonomy" id="13818"/>
    <lineage>
        <taxon>Eukaryota</taxon>
        <taxon>Viridiplantae</taxon>
        <taxon>Streptophyta</taxon>
        <taxon>Embryophyta</taxon>
        <taxon>Tracheophyta</taxon>
        <taxon>Polypodiopsida</taxon>
        <taxon>Polypodiidae</taxon>
        <taxon>Polypodiales</taxon>
        <taxon>Pteridineae</taxon>
        <taxon>Pteridaceae</taxon>
        <taxon>Vittarioideae</taxon>
        <taxon>Adiantum</taxon>
    </lineage>
</organism>
<name>A0A9D4Z6K7_ADICA</name>